<evidence type="ECO:0000256" key="5">
    <source>
        <dbReference type="ARBA" id="ARBA00022833"/>
    </source>
</evidence>
<dbReference type="GO" id="GO:0003723">
    <property type="term" value="F:RNA binding"/>
    <property type="evidence" value="ECO:0007669"/>
    <property type="project" value="TreeGrafter"/>
</dbReference>
<comment type="subcellular location">
    <subcellularLocation>
        <location evidence="1">Nucleus</location>
    </subcellularLocation>
</comment>
<feature type="region of interest" description="Disordered" evidence="10">
    <location>
        <begin position="65"/>
        <end position="105"/>
    </location>
</feature>
<feature type="compositionally biased region" description="Basic and acidic residues" evidence="10">
    <location>
        <begin position="734"/>
        <end position="746"/>
    </location>
</feature>
<gene>
    <name evidence="12" type="ORF">BINO364_LOCUS12918</name>
</gene>
<evidence type="ECO:0000256" key="8">
    <source>
        <dbReference type="ARBA" id="ARBA00043023"/>
    </source>
</evidence>
<evidence type="ECO:0000259" key="11">
    <source>
        <dbReference type="PROSITE" id="PS50158"/>
    </source>
</evidence>
<accession>A0A8J9W6T8</accession>
<feature type="domain" description="CCHC-type" evidence="11">
    <location>
        <begin position="565"/>
        <end position="581"/>
    </location>
</feature>
<dbReference type="PANTHER" id="PTHR46543:SF1">
    <property type="entry name" value="ZINC FINGER CCHC DOMAIN-CONTAINING PROTEIN 7"/>
    <property type="match status" value="1"/>
</dbReference>
<feature type="compositionally biased region" description="Basic and acidic residues" evidence="10">
    <location>
        <begin position="753"/>
        <end position="764"/>
    </location>
</feature>
<dbReference type="GO" id="GO:0071036">
    <property type="term" value="P:nuclear polyadenylation-dependent snoRNA catabolic process"/>
    <property type="evidence" value="ECO:0007669"/>
    <property type="project" value="TreeGrafter"/>
</dbReference>
<dbReference type="GO" id="GO:0031499">
    <property type="term" value="C:TRAMP complex"/>
    <property type="evidence" value="ECO:0007669"/>
    <property type="project" value="TreeGrafter"/>
</dbReference>
<dbReference type="PROSITE" id="PS50158">
    <property type="entry name" value="ZF_CCHC"/>
    <property type="match status" value="2"/>
</dbReference>
<dbReference type="EMBL" id="OV170226">
    <property type="protein sequence ID" value="CAH0727602.1"/>
    <property type="molecule type" value="Genomic_DNA"/>
</dbReference>
<feature type="compositionally biased region" description="Polar residues" evidence="10">
    <location>
        <begin position="298"/>
        <end position="313"/>
    </location>
</feature>
<feature type="compositionally biased region" description="Basic residues" evidence="10">
    <location>
        <begin position="271"/>
        <end position="280"/>
    </location>
</feature>
<dbReference type="InterPro" id="IPR051644">
    <property type="entry name" value="TRAMP_AT-DNA-binding"/>
</dbReference>
<protein>
    <recommendedName>
        <fullName evidence="7">Zinc finger CCHC domain-containing protein 7</fullName>
    </recommendedName>
    <alternativeName>
        <fullName evidence="8">TRAMP-like complex RNA-binding factor ZCCHC7</fullName>
    </alternativeName>
</protein>
<keyword evidence="3" id="KW-0677">Repeat</keyword>
<evidence type="ECO:0000256" key="1">
    <source>
        <dbReference type="ARBA" id="ARBA00004123"/>
    </source>
</evidence>
<evidence type="ECO:0000256" key="3">
    <source>
        <dbReference type="ARBA" id="ARBA00022737"/>
    </source>
</evidence>
<evidence type="ECO:0000256" key="6">
    <source>
        <dbReference type="ARBA" id="ARBA00023242"/>
    </source>
</evidence>
<keyword evidence="13" id="KW-1185">Reference proteome</keyword>
<feature type="non-terminal residue" evidence="12">
    <location>
        <position position="1147"/>
    </location>
</feature>
<dbReference type="InterPro" id="IPR001878">
    <property type="entry name" value="Znf_CCHC"/>
</dbReference>
<feature type="region of interest" description="Disordered" evidence="10">
    <location>
        <begin position="144"/>
        <end position="187"/>
    </location>
</feature>
<dbReference type="GO" id="GO:0071035">
    <property type="term" value="P:nuclear polyadenylation-dependent rRNA catabolic process"/>
    <property type="evidence" value="ECO:0007669"/>
    <property type="project" value="TreeGrafter"/>
</dbReference>
<reference evidence="12" key="1">
    <citation type="submission" date="2021-12" db="EMBL/GenBank/DDBJ databases">
        <authorList>
            <person name="Martin H S."/>
        </authorList>
    </citation>
    <scope>NUCLEOTIDE SEQUENCE</scope>
</reference>
<dbReference type="GO" id="GO:0071038">
    <property type="term" value="P:TRAMP-dependent tRNA surveillance pathway"/>
    <property type="evidence" value="ECO:0007669"/>
    <property type="project" value="TreeGrafter"/>
</dbReference>
<feature type="compositionally biased region" description="Basic and acidic residues" evidence="10">
    <location>
        <begin position="697"/>
        <end position="710"/>
    </location>
</feature>
<evidence type="ECO:0000256" key="10">
    <source>
        <dbReference type="SAM" id="MobiDB-lite"/>
    </source>
</evidence>
<feature type="compositionally biased region" description="Low complexity" evidence="10">
    <location>
        <begin position="653"/>
        <end position="665"/>
    </location>
</feature>
<keyword evidence="6" id="KW-0539">Nucleus</keyword>
<name>A0A8J9W6T8_9NEOP</name>
<keyword evidence="4 9" id="KW-0863">Zinc-finger</keyword>
<evidence type="ECO:0000256" key="4">
    <source>
        <dbReference type="ARBA" id="ARBA00022771"/>
    </source>
</evidence>
<evidence type="ECO:0000256" key="9">
    <source>
        <dbReference type="PROSITE-ProRule" id="PRU00047"/>
    </source>
</evidence>
<feature type="domain" description="CCHC-type" evidence="11">
    <location>
        <begin position="523"/>
        <end position="538"/>
    </location>
</feature>
<dbReference type="AlphaFoldDB" id="A0A8J9W6T8"/>
<dbReference type="InterPro" id="IPR036875">
    <property type="entry name" value="Znf_CCHC_sf"/>
</dbReference>
<dbReference type="GO" id="GO:0071037">
    <property type="term" value="P:nuclear polyadenylation-dependent snRNA catabolic process"/>
    <property type="evidence" value="ECO:0007669"/>
    <property type="project" value="TreeGrafter"/>
</dbReference>
<keyword evidence="5" id="KW-0862">Zinc</keyword>
<dbReference type="GO" id="GO:0071039">
    <property type="term" value="P:nuclear polyadenylation-dependent CUT catabolic process"/>
    <property type="evidence" value="ECO:0007669"/>
    <property type="project" value="TreeGrafter"/>
</dbReference>
<organism evidence="12 13">
    <name type="scientific">Brenthis ino</name>
    <name type="common">lesser marbled fritillary</name>
    <dbReference type="NCBI Taxonomy" id="405034"/>
    <lineage>
        <taxon>Eukaryota</taxon>
        <taxon>Metazoa</taxon>
        <taxon>Ecdysozoa</taxon>
        <taxon>Arthropoda</taxon>
        <taxon>Hexapoda</taxon>
        <taxon>Insecta</taxon>
        <taxon>Pterygota</taxon>
        <taxon>Neoptera</taxon>
        <taxon>Endopterygota</taxon>
        <taxon>Lepidoptera</taxon>
        <taxon>Glossata</taxon>
        <taxon>Ditrysia</taxon>
        <taxon>Papilionoidea</taxon>
        <taxon>Nymphalidae</taxon>
        <taxon>Heliconiinae</taxon>
        <taxon>Argynnini</taxon>
        <taxon>Brenthis</taxon>
    </lineage>
</organism>
<keyword evidence="2" id="KW-0479">Metal-binding</keyword>
<proteinExistence type="predicted"/>
<dbReference type="Gene3D" id="4.10.60.10">
    <property type="entry name" value="Zinc finger, CCHC-type"/>
    <property type="match status" value="2"/>
</dbReference>
<dbReference type="GO" id="GO:0071031">
    <property type="term" value="P:nuclear mRNA surveillance of mRNA 3'-end processing"/>
    <property type="evidence" value="ECO:0007669"/>
    <property type="project" value="TreeGrafter"/>
</dbReference>
<dbReference type="Proteomes" id="UP000838878">
    <property type="component" value="Chromosome 6"/>
</dbReference>
<dbReference type="OrthoDB" id="7608935at2759"/>
<evidence type="ECO:0000256" key="7">
    <source>
        <dbReference type="ARBA" id="ARBA00041190"/>
    </source>
</evidence>
<dbReference type="PANTHER" id="PTHR46543">
    <property type="entry name" value="ZINC FINGER CCHC DOMAIN-CONTAINING PROTEIN 7"/>
    <property type="match status" value="1"/>
</dbReference>
<evidence type="ECO:0000313" key="12">
    <source>
        <dbReference type="EMBL" id="CAH0727602.1"/>
    </source>
</evidence>
<feature type="region of interest" description="Disordered" evidence="10">
    <location>
        <begin position="653"/>
        <end position="776"/>
    </location>
</feature>
<dbReference type="SMART" id="SM00343">
    <property type="entry name" value="ZnF_C2HC"/>
    <property type="match status" value="5"/>
</dbReference>
<evidence type="ECO:0000313" key="13">
    <source>
        <dbReference type="Proteomes" id="UP000838878"/>
    </source>
</evidence>
<feature type="region of interest" description="Disordered" evidence="10">
    <location>
        <begin position="220"/>
        <end position="350"/>
    </location>
</feature>
<feature type="compositionally biased region" description="Low complexity" evidence="10">
    <location>
        <begin position="245"/>
        <end position="260"/>
    </location>
</feature>
<feature type="compositionally biased region" description="Polar residues" evidence="10">
    <location>
        <begin position="719"/>
        <end position="732"/>
    </location>
</feature>
<feature type="compositionally biased region" description="Basic and acidic residues" evidence="10">
    <location>
        <begin position="164"/>
        <end position="182"/>
    </location>
</feature>
<sequence length="1147" mass="130512">MEEELSENELEERMYAMLHYVDETQTNVNTNPKENDTTFENVPRSTIRRYWRTSGDQNTIYKKVNSPKEPTVNKNSNENGITKAKDEVNNSQTLSPDLSIFQKPPPENIKKTIEILEHEIENRVVELESSDEDEVIEVVLPPKPTITIESSDEDDNPVITSETPEEKNLSKPAQDKPIEREVTASPVPSVVSSVSDDFIRGDCIALNISSKHRNNESFDFSLHGSDLLNQTPSKKKKKKKNKDATSTPISTPTSNISISKSMEECFATPKSKAKNKRQRPKSYQVSEKSVPSADVYDSDSNQSYTVTDKSLPNTDVYESDSNQSEIAKECGSKDNVPADDVNSSDCSIIDNPIPETSKTAKKSTDLNKTLTVDLTEVDIEKTETINESIIMGNVTGFTDIDDYCDENTLPQGNISKCGSTKIPAILNADLDFDNLKGNNKACKRRRYSLTTLRAEMEKFYNESWGGEDFNHREIQKNMSRDKSLWVIDPKDKMSSLPRRKAACNYCNRVGHRDDTCRMKPPVCFMCGSAGHFETRCPKKICVNCGSPNHMYSTMCRNCSNWNGIKCAECGQTGHPASHCPDVWRRYHNTINLDSALEENRQLKKHYQMFCSGCTRRGHLVHTCRLTLPFSGLPINSPYVAVYRPVYQVMTNKTTQNTDTQANNQRNKQRNRHVSEDANGSTAVSRFGHLKRQSKSPVTHETHQNKKRNVETDTPAVAQRSKSPISNNTQRKNSQSKDPKELKDISEAPKSGKRVSESHDSEKAADYIPITSDNRDKKGQIIQDNEVSDTSEVITSARAYITKEITEKLATEEGKAWLNDTLNKNNVSLENKDITFFLSIKGTVGNQEAFQAELRDWIRNKYQRKERAVSESDADVTQEIYDLNSPSNNIPKNRNNLLRKLSRAFESLKSNLGEPKDLYKELVFLQNRHQQLLKQKIVSPKQLSNNKDNINSMLRKLNMVLLGQAGLADGSKHLTELQQLQEKLTNFRQKNIPTSLREEIGEHFHCIFAAIPRDDYTDLLSKYYRSKQFPAFKKKKYDKLTKSPKTNPKKSCNTMFATYSVNKAIKERMNEESELPAIEKTKNKLVSYHKRLLCTKPNDSVLKKTRIDLIRKLYFNIGLMDTMTHLSSRALRKMKKIQEQAQMFLTHV</sequence>
<dbReference type="SUPFAM" id="SSF57756">
    <property type="entry name" value="Retrovirus zinc finger-like domains"/>
    <property type="match status" value="1"/>
</dbReference>
<evidence type="ECO:0000256" key="2">
    <source>
        <dbReference type="ARBA" id="ARBA00022723"/>
    </source>
</evidence>
<dbReference type="GO" id="GO:0008270">
    <property type="term" value="F:zinc ion binding"/>
    <property type="evidence" value="ECO:0007669"/>
    <property type="project" value="UniProtKB-KW"/>
</dbReference>